<feature type="region of interest" description="Disordered" evidence="1">
    <location>
        <begin position="1"/>
        <end position="30"/>
    </location>
</feature>
<evidence type="ECO:0000313" key="2">
    <source>
        <dbReference type="EMBL" id="CAF1140134.1"/>
    </source>
</evidence>
<reference evidence="2" key="1">
    <citation type="submission" date="2021-02" db="EMBL/GenBank/DDBJ databases">
        <authorList>
            <person name="Nowell W R."/>
        </authorList>
    </citation>
    <scope>NUCLEOTIDE SEQUENCE</scope>
</reference>
<protein>
    <submittedName>
        <fullName evidence="2">Uncharacterized protein</fullName>
    </submittedName>
</protein>
<dbReference type="AlphaFoldDB" id="A0A814S154"/>
<accession>A0A814S154</accession>
<gene>
    <name evidence="2" type="ORF">ZHD862_LOCUS19599</name>
</gene>
<evidence type="ECO:0000256" key="1">
    <source>
        <dbReference type="SAM" id="MobiDB-lite"/>
    </source>
</evidence>
<dbReference type="Proteomes" id="UP000663864">
    <property type="component" value="Unassembled WGS sequence"/>
</dbReference>
<organism evidence="2 3">
    <name type="scientific">Rotaria sordida</name>
    <dbReference type="NCBI Taxonomy" id="392033"/>
    <lineage>
        <taxon>Eukaryota</taxon>
        <taxon>Metazoa</taxon>
        <taxon>Spiralia</taxon>
        <taxon>Gnathifera</taxon>
        <taxon>Rotifera</taxon>
        <taxon>Eurotatoria</taxon>
        <taxon>Bdelloidea</taxon>
        <taxon>Philodinida</taxon>
        <taxon>Philodinidae</taxon>
        <taxon>Rotaria</taxon>
    </lineage>
</organism>
<dbReference type="EMBL" id="CAJNOT010001073">
    <property type="protein sequence ID" value="CAF1140134.1"/>
    <property type="molecule type" value="Genomic_DNA"/>
</dbReference>
<proteinExistence type="predicted"/>
<name>A0A814S154_9BILA</name>
<evidence type="ECO:0000313" key="3">
    <source>
        <dbReference type="Proteomes" id="UP000663864"/>
    </source>
</evidence>
<sequence>MGARMLHPSSERNNFNVVFEKPKSSNNKKQTSIIIKQEPNVTQLDHKIEIETKTKDAIKSQSLTSSNNFTTTDKN</sequence>
<comment type="caution">
    <text evidence="2">The sequence shown here is derived from an EMBL/GenBank/DDBJ whole genome shotgun (WGS) entry which is preliminary data.</text>
</comment>